<dbReference type="InterPro" id="IPR011539">
    <property type="entry name" value="RHD_DNA_bind_dom"/>
</dbReference>
<dbReference type="InterPro" id="IPR002909">
    <property type="entry name" value="IPT_dom"/>
</dbReference>
<dbReference type="Pfam" id="PF00554">
    <property type="entry name" value="RHD_DNA_bind"/>
    <property type="match status" value="1"/>
</dbReference>
<gene>
    <name evidence="7" type="primary">RELA</name>
</gene>
<dbReference type="InterPro" id="IPR008967">
    <property type="entry name" value="p53-like_TF_DNA-bd_sf"/>
</dbReference>
<evidence type="ECO:0000256" key="5">
    <source>
        <dbReference type="SAM" id="MobiDB-lite"/>
    </source>
</evidence>
<dbReference type="InterPro" id="IPR014756">
    <property type="entry name" value="Ig_E-set"/>
</dbReference>
<feature type="domain" description="RHD" evidence="6">
    <location>
        <begin position="43"/>
        <end position="216"/>
    </location>
</feature>
<feature type="compositionally biased region" description="Low complexity" evidence="5">
    <location>
        <begin position="341"/>
        <end position="361"/>
    </location>
</feature>
<accession>A0A8C3U7B0</accession>
<feature type="region of interest" description="Disordered" evidence="5">
    <location>
        <begin position="1"/>
        <end position="22"/>
    </location>
</feature>
<dbReference type="Gene3D" id="2.60.40.10">
    <property type="entry name" value="Immunoglobulins"/>
    <property type="match status" value="1"/>
</dbReference>
<keyword evidence="4" id="KW-0539">Nucleus</keyword>
<evidence type="ECO:0000313" key="8">
    <source>
        <dbReference type="Proteomes" id="UP000694563"/>
    </source>
</evidence>
<organism evidence="7 8">
    <name type="scientific">Catharus ustulatus</name>
    <name type="common">Russet-backed thrush</name>
    <name type="synonym">Hylocichla ustulatus</name>
    <dbReference type="NCBI Taxonomy" id="91951"/>
    <lineage>
        <taxon>Eukaryota</taxon>
        <taxon>Metazoa</taxon>
        <taxon>Chordata</taxon>
        <taxon>Craniata</taxon>
        <taxon>Vertebrata</taxon>
        <taxon>Euteleostomi</taxon>
        <taxon>Archelosauria</taxon>
        <taxon>Archosauria</taxon>
        <taxon>Dinosauria</taxon>
        <taxon>Saurischia</taxon>
        <taxon>Theropoda</taxon>
        <taxon>Coelurosauria</taxon>
        <taxon>Aves</taxon>
        <taxon>Neognathae</taxon>
        <taxon>Neoaves</taxon>
        <taxon>Telluraves</taxon>
        <taxon>Australaves</taxon>
        <taxon>Passeriformes</taxon>
        <taxon>Turdidae</taxon>
        <taxon>Catharus</taxon>
    </lineage>
</organism>
<protein>
    <submittedName>
        <fullName evidence="7">RELA proto-oncogene, NF-kB subunit</fullName>
    </submittedName>
</protein>
<evidence type="ECO:0000259" key="6">
    <source>
        <dbReference type="PROSITE" id="PS50254"/>
    </source>
</evidence>
<feature type="compositionally biased region" description="Low complexity" evidence="5">
    <location>
        <begin position="509"/>
        <end position="520"/>
    </location>
</feature>
<dbReference type="GO" id="GO:0038061">
    <property type="term" value="P:non-canonical NF-kappaB signal transduction"/>
    <property type="evidence" value="ECO:0007669"/>
    <property type="project" value="TreeGrafter"/>
</dbReference>
<proteinExistence type="predicted"/>
<dbReference type="InterPro" id="IPR033926">
    <property type="entry name" value="IPT_NFkappaB"/>
</dbReference>
<dbReference type="GO" id="GO:0005737">
    <property type="term" value="C:cytoplasm"/>
    <property type="evidence" value="ECO:0007669"/>
    <property type="project" value="InterPro"/>
</dbReference>
<dbReference type="SUPFAM" id="SSF81296">
    <property type="entry name" value="E set domains"/>
    <property type="match status" value="1"/>
</dbReference>
<sequence>MPPLKPPSLKAPPPINAPPAVPPVTPPDLLPFLLEWGAQEAGGAAPFVEILEQPKQRGMRFRYKCEGRSAGSIPGEHSSETTKTHPTIRVNNYRGPGRVRVSLVTKDPPHRPHPHELVGKDCKDGFYEAELCPERNIHSFQNLGIQCVKKRELEAAVAERIRTNNNPFNVPPEQRGGEYDLAAVRLCFQVWVRGPGGLRPLPPVLSQPIYDNRAPSTAELRICRVNRNSGSCRGGDEIFLLCDKVQKEDIEVRFWAEGWEAKGSFAQADVHRQVAIVFRTPPFRDPALRAPVTVRMELQRPSDRQRSAPVDFRYLPHQGDLQCIEEKRKRTRETFRSFVQRSPLPAPASSEARPPRRIAVPSRPPPAPQNPPSVAPSFSFGGPGGLLGAPPEPEPLAEALLQLQFEEGSPQLGGGGGSGPPLDLGAFLGDPPIPPLDTITPSEVQRLLGPPEPPPSFGDPSPDFGGPGSDLGAPPPDFGGPPMLMSYPEAIARLVQSQSQSQPPPPEMGLGAELGAPPELGGLGGGPEDSLPSLGDLDFSAFLSQFPSS</sequence>
<feature type="compositionally biased region" description="Pro residues" evidence="5">
    <location>
        <begin position="362"/>
        <end position="374"/>
    </location>
</feature>
<name>A0A8C3U7B0_CATUS</name>
<keyword evidence="3" id="KW-0238">DNA-binding</keyword>
<dbReference type="GO" id="GO:0034097">
    <property type="term" value="P:response to cytokine"/>
    <property type="evidence" value="ECO:0007669"/>
    <property type="project" value="TreeGrafter"/>
</dbReference>
<dbReference type="GO" id="GO:0007249">
    <property type="term" value="P:canonical NF-kappaB signal transduction"/>
    <property type="evidence" value="ECO:0007669"/>
    <property type="project" value="TreeGrafter"/>
</dbReference>
<feature type="region of interest" description="Disordered" evidence="5">
    <location>
        <begin position="69"/>
        <end position="88"/>
    </location>
</feature>
<feature type="region of interest" description="Disordered" evidence="5">
    <location>
        <begin position="408"/>
        <end position="536"/>
    </location>
</feature>
<dbReference type="InterPro" id="IPR037059">
    <property type="entry name" value="RHD_DNA_bind_dom_sf"/>
</dbReference>
<dbReference type="GO" id="GO:0045087">
    <property type="term" value="P:innate immune response"/>
    <property type="evidence" value="ECO:0007669"/>
    <property type="project" value="TreeGrafter"/>
</dbReference>
<dbReference type="Pfam" id="PF16179">
    <property type="entry name" value="RHD_dimer"/>
    <property type="match status" value="1"/>
</dbReference>
<keyword evidence="8" id="KW-1185">Reference proteome</keyword>
<dbReference type="InterPro" id="IPR000451">
    <property type="entry name" value="NFkB/Dor"/>
</dbReference>
<dbReference type="GO" id="GO:0000978">
    <property type="term" value="F:RNA polymerase II cis-regulatory region sequence-specific DNA binding"/>
    <property type="evidence" value="ECO:0007669"/>
    <property type="project" value="TreeGrafter"/>
</dbReference>
<feature type="region of interest" description="Disordered" evidence="5">
    <location>
        <begin position="334"/>
        <end position="393"/>
    </location>
</feature>
<dbReference type="SUPFAM" id="SSF49417">
    <property type="entry name" value="p53-like transcription factors"/>
    <property type="match status" value="1"/>
</dbReference>
<dbReference type="PROSITE" id="PS01204">
    <property type="entry name" value="REL_1"/>
    <property type="match status" value="1"/>
</dbReference>
<evidence type="ECO:0000313" key="7">
    <source>
        <dbReference type="Ensembl" id="ENSCUSP00005009889.1"/>
    </source>
</evidence>
<evidence type="ECO:0000256" key="3">
    <source>
        <dbReference type="ARBA" id="ARBA00023125"/>
    </source>
</evidence>
<evidence type="ECO:0000256" key="1">
    <source>
        <dbReference type="ARBA" id="ARBA00004123"/>
    </source>
</evidence>
<dbReference type="FunFam" id="2.60.40.340:FF:000003">
    <property type="entry name" value="NFkB p65 transcription factor"/>
    <property type="match status" value="1"/>
</dbReference>
<dbReference type="GO" id="GO:0033554">
    <property type="term" value="P:cellular response to stress"/>
    <property type="evidence" value="ECO:0007669"/>
    <property type="project" value="TreeGrafter"/>
</dbReference>
<dbReference type="PANTHER" id="PTHR24169:SF1">
    <property type="entry name" value="TRANSCRIPTION FACTOR P65"/>
    <property type="match status" value="1"/>
</dbReference>
<keyword evidence="2" id="KW-0597">Phosphoprotein</keyword>
<dbReference type="Gene3D" id="2.60.40.340">
    <property type="entry name" value="Rel homology domain (RHD), DNA-binding domain"/>
    <property type="match status" value="1"/>
</dbReference>
<feature type="compositionally biased region" description="Low complexity" evidence="5">
    <location>
        <begin position="420"/>
        <end position="441"/>
    </location>
</feature>
<dbReference type="PROSITE" id="PS50254">
    <property type="entry name" value="REL_2"/>
    <property type="match status" value="1"/>
</dbReference>
<dbReference type="Ensembl" id="ENSCUST00005010298.1">
    <property type="protein sequence ID" value="ENSCUSP00005009889.1"/>
    <property type="gene ID" value="ENSCUSG00005006304.1"/>
</dbReference>
<dbReference type="InterPro" id="IPR032397">
    <property type="entry name" value="RHD_dimer"/>
</dbReference>
<dbReference type="FunFam" id="2.60.40.10:FF:000046">
    <property type="entry name" value="Nuclear factor NF-kappa-B p105 subunit"/>
    <property type="match status" value="1"/>
</dbReference>
<dbReference type="InterPro" id="IPR030492">
    <property type="entry name" value="RHD_CS"/>
</dbReference>
<evidence type="ECO:0000256" key="4">
    <source>
        <dbReference type="ARBA" id="ARBA00023242"/>
    </source>
</evidence>
<reference evidence="7" key="1">
    <citation type="submission" date="2020-10" db="EMBL/GenBank/DDBJ databases">
        <title>Catharus ustulatus (Swainson's thrush) genome, bCatUst1, primary haplotype v2.</title>
        <authorList>
            <person name="Delmore K."/>
            <person name="Vafadar M."/>
            <person name="Formenti G."/>
            <person name="Chow W."/>
            <person name="Pelan S."/>
            <person name="Howe K."/>
            <person name="Rhie A."/>
            <person name="Mountcastle J."/>
            <person name="Haase B."/>
            <person name="Fedrigo O."/>
            <person name="Jarvis E.D."/>
        </authorList>
    </citation>
    <scope>NUCLEOTIDE SEQUENCE [LARGE SCALE GENOMIC DNA]</scope>
</reference>
<dbReference type="GO" id="GO:0035525">
    <property type="term" value="C:NF-kappaB p50/p65 complex"/>
    <property type="evidence" value="ECO:0007669"/>
    <property type="project" value="TreeGrafter"/>
</dbReference>
<dbReference type="InterPro" id="IPR013783">
    <property type="entry name" value="Ig-like_fold"/>
</dbReference>
<evidence type="ECO:0000256" key="2">
    <source>
        <dbReference type="ARBA" id="ARBA00022553"/>
    </source>
</evidence>
<reference evidence="7" key="2">
    <citation type="submission" date="2025-08" db="UniProtKB">
        <authorList>
            <consortium name="Ensembl"/>
        </authorList>
    </citation>
    <scope>IDENTIFICATION</scope>
</reference>
<dbReference type="GO" id="GO:0000981">
    <property type="term" value="F:DNA-binding transcription factor activity, RNA polymerase II-specific"/>
    <property type="evidence" value="ECO:0007669"/>
    <property type="project" value="TreeGrafter"/>
</dbReference>
<dbReference type="GO" id="GO:0006954">
    <property type="term" value="P:inflammatory response"/>
    <property type="evidence" value="ECO:0007669"/>
    <property type="project" value="TreeGrafter"/>
</dbReference>
<dbReference type="PRINTS" id="PR00057">
    <property type="entry name" value="NFKBTNSCPFCT"/>
</dbReference>
<dbReference type="GO" id="GO:0045944">
    <property type="term" value="P:positive regulation of transcription by RNA polymerase II"/>
    <property type="evidence" value="ECO:0007669"/>
    <property type="project" value="TreeGrafter"/>
</dbReference>
<dbReference type="AlphaFoldDB" id="A0A8C3U7B0"/>
<dbReference type="Proteomes" id="UP000694563">
    <property type="component" value="Chromosome 32"/>
</dbReference>
<dbReference type="PANTHER" id="PTHR24169">
    <property type="entry name" value="NUCLEAR FACTOR NF-KAPPA-B PROTEIN"/>
    <property type="match status" value="1"/>
</dbReference>
<dbReference type="CDD" id="cd01177">
    <property type="entry name" value="IPT_NFkappaB"/>
    <property type="match status" value="1"/>
</dbReference>
<reference evidence="7" key="3">
    <citation type="submission" date="2025-09" db="UniProtKB">
        <authorList>
            <consortium name="Ensembl"/>
        </authorList>
    </citation>
    <scope>IDENTIFICATION</scope>
</reference>
<dbReference type="GO" id="GO:0071222">
    <property type="term" value="P:cellular response to lipopolysaccharide"/>
    <property type="evidence" value="ECO:0007669"/>
    <property type="project" value="TreeGrafter"/>
</dbReference>
<dbReference type="SMART" id="SM00429">
    <property type="entry name" value="IPT"/>
    <property type="match status" value="1"/>
</dbReference>
<comment type="subcellular location">
    <subcellularLocation>
        <location evidence="1">Nucleus</location>
    </subcellularLocation>
</comment>